<dbReference type="Proteomes" id="UP000051645">
    <property type="component" value="Unassembled WGS sequence"/>
</dbReference>
<comment type="caution">
    <text evidence="1">The sequence shown here is derived from an EMBL/GenBank/DDBJ whole genome shotgun (WGS) entry which is preliminary data.</text>
</comment>
<evidence type="ECO:0000313" key="2">
    <source>
        <dbReference type="EMBL" id="KRN31320.1"/>
    </source>
</evidence>
<protein>
    <submittedName>
        <fullName evidence="1">Uncharacterized protein</fullName>
    </submittedName>
</protein>
<proteinExistence type="predicted"/>
<organism evidence="1 4">
    <name type="scientific">Lactobacillus selangorensis</name>
    <dbReference type="NCBI Taxonomy" id="81857"/>
    <lineage>
        <taxon>Bacteria</taxon>
        <taxon>Bacillati</taxon>
        <taxon>Bacillota</taxon>
        <taxon>Bacilli</taxon>
        <taxon>Lactobacillales</taxon>
        <taxon>Lactobacillaceae</taxon>
        <taxon>Lactobacillus</taxon>
    </lineage>
</organism>
<dbReference type="STRING" id="81857.IV38_GL002137"/>
<dbReference type="Proteomes" id="UP000051751">
    <property type="component" value="Unassembled WGS sequence"/>
</dbReference>
<accession>A0A0R2FIJ6</accession>
<dbReference type="PATRIC" id="fig|81857.3.peg.2187"/>
<evidence type="ECO:0000313" key="1">
    <source>
        <dbReference type="EMBL" id="KRN27483.1"/>
    </source>
</evidence>
<dbReference type="EMBL" id="JQAT01000008">
    <property type="protein sequence ID" value="KRN27483.1"/>
    <property type="molecule type" value="Genomic_DNA"/>
</dbReference>
<dbReference type="EMBL" id="JQAZ01000004">
    <property type="protein sequence ID" value="KRN31320.1"/>
    <property type="molecule type" value="Genomic_DNA"/>
</dbReference>
<name>A0A0R2FIJ6_9LACO</name>
<keyword evidence="3" id="KW-1185">Reference proteome</keyword>
<dbReference type="RefSeq" id="WP_057769504.1">
    <property type="nucleotide sequence ID" value="NZ_JQAT01000008.1"/>
</dbReference>
<evidence type="ECO:0000313" key="4">
    <source>
        <dbReference type="Proteomes" id="UP000051751"/>
    </source>
</evidence>
<reference evidence="3 4" key="1">
    <citation type="journal article" date="2015" name="Genome Announc.">
        <title>Expanding the biotechnology potential of lactobacilli through comparative genomics of 213 strains and associated genera.</title>
        <authorList>
            <person name="Sun Z."/>
            <person name="Harris H.M."/>
            <person name="McCann A."/>
            <person name="Guo C."/>
            <person name="Argimon S."/>
            <person name="Zhang W."/>
            <person name="Yang X."/>
            <person name="Jeffery I.B."/>
            <person name="Cooney J.C."/>
            <person name="Kagawa T.F."/>
            <person name="Liu W."/>
            <person name="Song Y."/>
            <person name="Salvetti E."/>
            <person name="Wrobel A."/>
            <person name="Rasinkangas P."/>
            <person name="Parkhill J."/>
            <person name="Rea M.C."/>
            <person name="O'Sullivan O."/>
            <person name="Ritari J."/>
            <person name="Douillard F.P."/>
            <person name="Paul Ross R."/>
            <person name="Yang R."/>
            <person name="Briner A.E."/>
            <person name="Felis G.E."/>
            <person name="de Vos W.M."/>
            <person name="Barrangou R."/>
            <person name="Klaenhammer T.R."/>
            <person name="Caufield P.W."/>
            <person name="Cui Y."/>
            <person name="Zhang H."/>
            <person name="O'Toole P.W."/>
        </authorList>
    </citation>
    <scope>NUCLEOTIDE SEQUENCE [LARGE SCALE GENOMIC DNA]</scope>
    <source>
        <strain evidence="1 4">ATCC BAA-66</strain>
        <strain evidence="2 3">DSM 13344</strain>
    </source>
</reference>
<gene>
    <name evidence="1" type="ORF">IV38_GL002137</name>
    <name evidence="2" type="ORF">IV40_GL001313</name>
</gene>
<dbReference type="AlphaFoldDB" id="A0A0R2FIJ6"/>
<evidence type="ECO:0000313" key="3">
    <source>
        <dbReference type="Proteomes" id="UP000051645"/>
    </source>
</evidence>
<sequence length="95" mass="11027">MDPSLKTIEKIIKHSDSFHIAGLTTTVYMTKAALINAGIRHDSKRDWRAYFEQQLPDFSDNEPIIVARHHQQNHYFHIEDPQQLKQFLEQVVAGA</sequence>